<sequence>MRLAVNTLGLSEAIFFLPPLLPLARAASNPVDVGGARFWRIDSKADYGVLNDSSNHKVNKASIRKH</sequence>
<dbReference type="EMBL" id="UGOW01000001">
    <property type="protein sequence ID" value="STY17870.1"/>
    <property type="molecule type" value="Genomic_DNA"/>
</dbReference>
<accession>A0A378L194</accession>
<evidence type="ECO:0000313" key="2">
    <source>
        <dbReference type="EMBL" id="STY17870.1"/>
    </source>
</evidence>
<dbReference type="STRING" id="45072.Lqua_1111"/>
<organism evidence="2 4">
    <name type="scientific">Legionella quateirensis</name>
    <dbReference type="NCBI Taxonomy" id="45072"/>
    <lineage>
        <taxon>Bacteria</taxon>
        <taxon>Pseudomonadati</taxon>
        <taxon>Pseudomonadota</taxon>
        <taxon>Gammaproteobacteria</taxon>
        <taxon>Legionellales</taxon>
        <taxon>Legionellaceae</taxon>
        <taxon>Legionella</taxon>
    </lineage>
</organism>
<dbReference type="EMBL" id="LNYR01000012">
    <property type="protein sequence ID" value="KTD50884.1"/>
    <property type="molecule type" value="Genomic_DNA"/>
</dbReference>
<keyword evidence="3" id="KW-1185">Reference proteome</keyword>
<evidence type="ECO:0000313" key="4">
    <source>
        <dbReference type="Proteomes" id="UP000254230"/>
    </source>
</evidence>
<reference evidence="2 4" key="2">
    <citation type="submission" date="2018-06" db="EMBL/GenBank/DDBJ databases">
        <authorList>
            <consortium name="Pathogen Informatics"/>
            <person name="Doyle S."/>
        </authorList>
    </citation>
    <scope>NUCLEOTIDE SEQUENCE [LARGE SCALE GENOMIC DNA]</scope>
    <source>
        <strain evidence="2 4">NCTC12376</strain>
    </source>
</reference>
<dbReference type="AlphaFoldDB" id="A0A378L194"/>
<reference evidence="1 3" key="1">
    <citation type="submission" date="2015-11" db="EMBL/GenBank/DDBJ databases">
        <title>Genomic analysis of 38 Legionella species identifies large and diverse effector repertoires.</title>
        <authorList>
            <person name="Burstein D."/>
            <person name="Amaro F."/>
            <person name="Zusman T."/>
            <person name="Lifshitz Z."/>
            <person name="Cohen O."/>
            <person name="Gilbert J.A."/>
            <person name="Pupko T."/>
            <person name="Shuman H.A."/>
            <person name="Segal G."/>
        </authorList>
    </citation>
    <scope>NUCLEOTIDE SEQUENCE [LARGE SCALE GENOMIC DNA]</scope>
    <source>
        <strain evidence="1 3">ATCC 49507</strain>
    </source>
</reference>
<dbReference type="RefSeq" id="WP_058473303.1">
    <property type="nucleotide sequence ID" value="NZ_CAAAIL010000005.1"/>
</dbReference>
<gene>
    <name evidence="1" type="ORF">Lqua_1111</name>
    <name evidence="2" type="ORF">NCTC12376_01685</name>
</gene>
<name>A0A378L194_9GAMM</name>
<protein>
    <submittedName>
        <fullName evidence="2">Transposase</fullName>
    </submittedName>
</protein>
<dbReference type="Proteomes" id="UP000254230">
    <property type="component" value="Unassembled WGS sequence"/>
</dbReference>
<dbReference type="Proteomes" id="UP000054639">
    <property type="component" value="Unassembled WGS sequence"/>
</dbReference>
<proteinExistence type="predicted"/>
<evidence type="ECO:0000313" key="1">
    <source>
        <dbReference type="EMBL" id="KTD50884.1"/>
    </source>
</evidence>
<evidence type="ECO:0000313" key="3">
    <source>
        <dbReference type="Proteomes" id="UP000054639"/>
    </source>
</evidence>